<evidence type="ECO:0000313" key="3">
    <source>
        <dbReference type="Proteomes" id="UP000772618"/>
    </source>
</evidence>
<gene>
    <name evidence="2" type="ORF">KK060_06675</name>
</gene>
<dbReference type="RefSeq" id="WP_254152926.1">
    <property type="nucleotide sequence ID" value="NZ_JAHESD010000010.1"/>
</dbReference>
<name>A0ABS5VP79_9BACT</name>
<reference evidence="2 3" key="1">
    <citation type="submission" date="2021-05" db="EMBL/GenBank/DDBJ databases">
        <title>A Polyphasic approach of four new species of the genus Ohtaekwangia: Ohtaekwangia histidinii sp. nov., Ohtaekwangia cretensis sp. nov., Ohtaekwangia indiensis sp. nov., Ohtaekwangia reichenbachii sp. nov. from diverse environment.</title>
        <authorList>
            <person name="Octaviana S."/>
        </authorList>
    </citation>
    <scope>NUCLEOTIDE SEQUENCE [LARGE SCALE GENOMIC DNA]</scope>
    <source>
        <strain evidence="2 3">PWU20</strain>
    </source>
</reference>
<keyword evidence="3" id="KW-1185">Reference proteome</keyword>
<feature type="compositionally biased region" description="Basic and acidic residues" evidence="1">
    <location>
        <begin position="77"/>
        <end position="132"/>
    </location>
</feature>
<protein>
    <submittedName>
        <fullName evidence="2">Uncharacterized protein</fullName>
    </submittedName>
</protein>
<sequence>MEKVNHYFKTYTESNECFETSDEFLFHREDDAKAHAATLRDKDVKAYTRAEVTGWGASAAERALNLRDTLQKMVNENAEKLKEQEEAEAKAEAEQKAQEEAEALAKSEAEQKAKEEAEAKHNAESEKQKEEVKEVVQEVVLEAIASAEVVTAPETKKKSKKA</sequence>
<organism evidence="2 3">
    <name type="scientific">Chryseosolibacter indicus</name>
    <dbReference type="NCBI Taxonomy" id="2782351"/>
    <lineage>
        <taxon>Bacteria</taxon>
        <taxon>Pseudomonadati</taxon>
        <taxon>Bacteroidota</taxon>
        <taxon>Cytophagia</taxon>
        <taxon>Cytophagales</taxon>
        <taxon>Chryseotaleaceae</taxon>
        <taxon>Chryseosolibacter</taxon>
    </lineage>
</organism>
<comment type="caution">
    <text evidence="2">The sequence shown here is derived from an EMBL/GenBank/DDBJ whole genome shotgun (WGS) entry which is preliminary data.</text>
</comment>
<dbReference type="EMBL" id="JAHESD010000010">
    <property type="protein sequence ID" value="MBT1702956.1"/>
    <property type="molecule type" value="Genomic_DNA"/>
</dbReference>
<accession>A0ABS5VP79</accession>
<feature type="region of interest" description="Disordered" evidence="1">
    <location>
        <begin position="76"/>
        <end position="132"/>
    </location>
</feature>
<evidence type="ECO:0000313" key="2">
    <source>
        <dbReference type="EMBL" id="MBT1702956.1"/>
    </source>
</evidence>
<dbReference type="Proteomes" id="UP000772618">
    <property type="component" value="Unassembled WGS sequence"/>
</dbReference>
<evidence type="ECO:0000256" key="1">
    <source>
        <dbReference type="SAM" id="MobiDB-lite"/>
    </source>
</evidence>
<proteinExistence type="predicted"/>